<evidence type="ECO:0000313" key="2">
    <source>
        <dbReference type="EMBL" id="CAE4571555.1"/>
    </source>
</evidence>
<feature type="transmembrane region" description="Helical" evidence="1">
    <location>
        <begin position="415"/>
        <end position="439"/>
    </location>
</feature>
<keyword evidence="1" id="KW-0472">Membrane</keyword>
<dbReference type="AlphaFoldDB" id="A0A7S4Q587"/>
<reference evidence="2" key="1">
    <citation type="submission" date="2021-01" db="EMBL/GenBank/DDBJ databases">
        <authorList>
            <person name="Corre E."/>
            <person name="Pelletier E."/>
            <person name="Niang G."/>
            <person name="Scheremetjew M."/>
            <person name="Finn R."/>
            <person name="Kale V."/>
            <person name="Holt S."/>
            <person name="Cochrane G."/>
            <person name="Meng A."/>
            <person name="Brown T."/>
            <person name="Cohen L."/>
        </authorList>
    </citation>
    <scope>NUCLEOTIDE SEQUENCE</scope>
    <source>
        <strain evidence="2">CCMP3105</strain>
    </source>
</reference>
<sequence>MLLALGASLPAREVRGQVAWTQAASYGWLTKESEAFCRYADTPPPQLNEKAVHAPVAHELQENFETRQLVQEWRGYDQLQALMQSCSLSGSPTTATESQQCTDELLAYVSGLAPLAAPLLLSLGFLVIWLVCCWMAFCRCCRRCCLCSERKAPRNAGLLYKAVMLLVAFAGTVVVVTTSGVAFIMSGEVSTAVGGSICHLLSMADEALNGSPNLPLFLGFDEGNQRMKVLRSQLDVDGQAMTDVRSILDDTASFASAMDDLLAKIQHMQRMLTLVGQRKIKEHSCWFCQRGGGNNATGEMGLLSELLRELQRSSADAMRQIQKSTTSTLTGDELMRVSAAVQRGSRSLEVFMNGFAGVFVESLGGQRTLLQTLEDMRHTVFQCMCAFCIIYAVVVSNGILCHARRSTARYPTPGPAGVACFCGFCGLALALLFAGVLLLTAVPLSELCGFWRYELMTSAGATEYYRQLGLFDASDLNRQLDSSAAEVFKACLTPEGSGEVLQALGLEGQLSFQDLLDRRFIELEDKMAGKAVDTAKFELLVSQAKAFGGLFVLDPDEPQPLAPNAVAQMMGSSVDADDRIGPDGETEIYGLNTYAGLIAGPGEYSFQHGTAGGGRIITATRPTAAEVADAPLTVQNALAYGRLKEQLLSEPDVLRCDMMDSRYVVHQRTCGLEEYQQSVVAWATQVKEAGLKLGEEAQRARPIIAKDLRNSLQGVLMEVRRLRSAMRCRFLWRRWEDVDLLLCNYAVPGMLQGFAAWMALACGSLLLVTLHYKVWRHLLDNKVVGEELERFSEKYKYLQVVKA</sequence>
<feature type="transmembrane region" description="Helical" evidence="1">
    <location>
        <begin position="379"/>
        <end position="403"/>
    </location>
</feature>
<name>A0A7S4Q587_9DINO</name>
<feature type="transmembrane region" description="Helical" evidence="1">
    <location>
        <begin position="754"/>
        <end position="772"/>
    </location>
</feature>
<keyword evidence="1" id="KW-1133">Transmembrane helix</keyword>
<protein>
    <submittedName>
        <fullName evidence="2">Uncharacterized protein</fullName>
    </submittedName>
</protein>
<feature type="transmembrane region" description="Helical" evidence="1">
    <location>
        <begin position="158"/>
        <end position="185"/>
    </location>
</feature>
<evidence type="ECO:0000256" key="1">
    <source>
        <dbReference type="SAM" id="Phobius"/>
    </source>
</evidence>
<gene>
    <name evidence="2" type="ORF">AMON00008_LOCUS11174</name>
</gene>
<dbReference type="EMBL" id="HBNR01016953">
    <property type="protein sequence ID" value="CAE4571555.1"/>
    <property type="molecule type" value="Transcribed_RNA"/>
</dbReference>
<feature type="transmembrane region" description="Helical" evidence="1">
    <location>
        <begin position="115"/>
        <end position="137"/>
    </location>
</feature>
<keyword evidence="1" id="KW-0812">Transmembrane</keyword>
<accession>A0A7S4Q587</accession>
<proteinExistence type="predicted"/>
<organism evidence="2">
    <name type="scientific">Alexandrium monilatum</name>
    <dbReference type="NCBI Taxonomy" id="311494"/>
    <lineage>
        <taxon>Eukaryota</taxon>
        <taxon>Sar</taxon>
        <taxon>Alveolata</taxon>
        <taxon>Dinophyceae</taxon>
        <taxon>Gonyaulacales</taxon>
        <taxon>Pyrocystaceae</taxon>
        <taxon>Alexandrium</taxon>
    </lineage>
</organism>